<dbReference type="InterPro" id="IPR026319">
    <property type="entry name" value="ZC2HC1A/B-like"/>
</dbReference>
<dbReference type="STRING" id="947166.A0A1D1VCX9"/>
<evidence type="ECO:0000256" key="1">
    <source>
        <dbReference type="ARBA" id="ARBA00022723"/>
    </source>
</evidence>
<dbReference type="GO" id="GO:0008270">
    <property type="term" value="F:zinc ion binding"/>
    <property type="evidence" value="ECO:0007669"/>
    <property type="project" value="UniProtKB-KW"/>
</dbReference>
<dbReference type="PANTHER" id="PTHR13555:SF68">
    <property type="entry name" value="ZINC FINGER PROTEIN 474"/>
    <property type="match status" value="1"/>
</dbReference>
<feature type="region of interest" description="Disordered" evidence="6">
    <location>
        <begin position="185"/>
        <end position="251"/>
    </location>
</feature>
<feature type="domain" description="C2HC/C3H-type" evidence="7">
    <location>
        <begin position="252"/>
        <end position="281"/>
    </location>
</feature>
<keyword evidence="4" id="KW-0862">Zinc</keyword>
<feature type="compositionally biased region" description="Low complexity" evidence="6">
    <location>
        <begin position="223"/>
        <end position="244"/>
    </location>
</feature>
<dbReference type="Pfam" id="PF13913">
    <property type="entry name" value="zf-C2HC_2"/>
    <property type="match status" value="4"/>
</dbReference>
<dbReference type="PROSITE" id="PS52027">
    <property type="entry name" value="ZF_C2HC_C3H"/>
    <property type="match status" value="3"/>
</dbReference>
<evidence type="ECO:0000256" key="5">
    <source>
        <dbReference type="PROSITE-ProRule" id="PRU01371"/>
    </source>
</evidence>
<sequence length="349" mass="37857">MSRRMIVCYICGREYGSMSIDIHIPKCLEKWQIQNDKLPRSQRRPPPIKPIVVPDIPIGGGRGSQSAALERANAAATEAAANANLITCHNCGRRFLPVQLPRHQKACRPGVITFKRAKSAVEARQAIKPSPRKVIIVKAGTHPPIMVPGTRLPAARLTERILARSNVNFVPISAYMKGSAVVAPIRGRPPHPGTTGALRGSMINARGKGIPSARPAVPSGRPSASTTASAQGSAPSTASFSTPSPKEKAGPATRVCYICGREFGTRSIDIHEPQCLEKWKVQNSKLPSATRRPEPQKPTSLPGVTTRLTRDQINEQAYDTFKNNLSSCQLCGRRFLPDRLIVHIRSCKG</sequence>
<reference evidence="8 9" key="1">
    <citation type="journal article" date="2016" name="Nat. Commun.">
        <title>Extremotolerant tardigrade genome and improved radiotolerance of human cultured cells by tardigrade-unique protein.</title>
        <authorList>
            <person name="Hashimoto T."/>
            <person name="Horikawa D.D."/>
            <person name="Saito Y."/>
            <person name="Kuwahara H."/>
            <person name="Kozuka-Hata H."/>
            <person name="Shin-I T."/>
            <person name="Minakuchi Y."/>
            <person name="Ohishi K."/>
            <person name="Motoyama A."/>
            <person name="Aizu T."/>
            <person name="Enomoto A."/>
            <person name="Kondo K."/>
            <person name="Tanaka S."/>
            <person name="Hara Y."/>
            <person name="Koshikawa S."/>
            <person name="Sagara H."/>
            <person name="Miura T."/>
            <person name="Yokobori S."/>
            <person name="Miyagawa K."/>
            <person name="Suzuki Y."/>
            <person name="Kubo T."/>
            <person name="Oyama M."/>
            <person name="Kohara Y."/>
            <person name="Fujiyama A."/>
            <person name="Arakawa K."/>
            <person name="Katayama T."/>
            <person name="Toyoda A."/>
            <person name="Kunieda T."/>
        </authorList>
    </citation>
    <scope>NUCLEOTIDE SEQUENCE [LARGE SCALE GENOMIC DNA]</scope>
    <source>
        <strain evidence="8 9">YOKOZUNA-1</strain>
    </source>
</reference>
<feature type="domain" description="C2HC/C3H-type" evidence="7">
    <location>
        <begin position="4"/>
        <end position="33"/>
    </location>
</feature>
<accession>A0A1D1VCX9</accession>
<dbReference type="EMBL" id="BDGG01000005">
    <property type="protein sequence ID" value="GAU99501.1"/>
    <property type="molecule type" value="Genomic_DNA"/>
</dbReference>
<dbReference type="InterPro" id="IPR049899">
    <property type="entry name" value="Znf_C2HC_C3H"/>
</dbReference>
<evidence type="ECO:0000256" key="3">
    <source>
        <dbReference type="ARBA" id="ARBA00022771"/>
    </source>
</evidence>
<keyword evidence="2" id="KW-0677">Repeat</keyword>
<proteinExistence type="predicted"/>
<dbReference type="Gene3D" id="3.30.160.60">
    <property type="entry name" value="Classic Zinc Finger"/>
    <property type="match status" value="4"/>
</dbReference>
<evidence type="ECO:0000256" key="6">
    <source>
        <dbReference type="SAM" id="MobiDB-lite"/>
    </source>
</evidence>
<keyword evidence="3 5" id="KW-0863">Zinc-finger</keyword>
<dbReference type="PANTHER" id="PTHR13555">
    <property type="entry name" value="C2H2 ZINC FINGER CGI-62-RELATED"/>
    <property type="match status" value="1"/>
</dbReference>
<organism evidence="8 9">
    <name type="scientific">Ramazzottius varieornatus</name>
    <name type="common">Water bear</name>
    <name type="synonym">Tardigrade</name>
    <dbReference type="NCBI Taxonomy" id="947166"/>
    <lineage>
        <taxon>Eukaryota</taxon>
        <taxon>Metazoa</taxon>
        <taxon>Ecdysozoa</taxon>
        <taxon>Tardigrada</taxon>
        <taxon>Eutardigrada</taxon>
        <taxon>Parachela</taxon>
        <taxon>Hypsibioidea</taxon>
        <taxon>Ramazzottiidae</taxon>
        <taxon>Ramazzottius</taxon>
    </lineage>
</organism>
<evidence type="ECO:0000259" key="7">
    <source>
        <dbReference type="PROSITE" id="PS52027"/>
    </source>
</evidence>
<name>A0A1D1VCX9_RAMVA</name>
<gene>
    <name evidence="8" type="primary">RvY_10494-1</name>
    <name evidence="8" type="synonym">RvY_10494.1</name>
    <name evidence="8" type="ORF">RvY_10494</name>
</gene>
<keyword evidence="9" id="KW-1185">Reference proteome</keyword>
<keyword evidence="1" id="KW-0479">Metal-binding</keyword>
<protein>
    <recommendedName>
        <fullName evidence="7">C2HC/C3H-type domain-containing protein</fullName>
    </recommendedName>
</protein>
<dbReference type="Proteomes" id="UP000186922">
    <property type="component" value="Unassembled WGS sequence"/>
</dbReference>
<evidence type="ECO:0000256" key="4">
    <source>
        <dbReference type="ARBA" id="ARBA00022833"/>
    </source>
</evidence>
<evidence type="ECO:0000313" key="9">
    <source>
        <dbReference type="Proteomes" id="UP000186922"/>
    </source>
</evidence>
<evidence type="ECO:0000313" key="8">
    <source>
        <dbReference type="EMBL" id="GAU99501.1"/>
    </source>
</evidence>
<comment type="caution">
    <text evidence="8">The sequence shown here is derived from an EMBL/GenBank/DDBJ whole genome shotgun (WGS) entry which is preliminary data.</text>
</comment>
<dbReference type="OrthoDB" id="265955at2759"/>
<feature type="domain" description="C2HC/C3H-type" evidence="7">
    <location>
        <begin position="324"/>
        <end position="349"/>
    </location>
</feature>
<dbReference type="AlphaFoldDB" id="A0A1D1VCX9"/>
<evidence type="ECO:0000256" key="2">
    <source>
        <dbReference type="ARBA" id="ARBA00022737"/>
    </source>
</evidence>